<evidence type="ECO:0000256" key="1">
    <source>
        <dbReference type="SAM" id="MobiDB-lite"/>
    </source>
</evidence>
<proteinExistence type="predicted"/>
<dbReference type="Proteomes" id="UP000006671">
    <property type="component" value="Unassembled WGS sequence"/>
</dbReference>
<dbReference type="OrthoDB" id="10261131at2759"/>
<feature type="compositionally biased region" description="Basic and acidic residues" evidence="1">
    <location>
        <begin position="105"/>
        <end position="125"/>
    </location>
</feature>
<dbReference type="EMBL" id="GG738869">
    <property type="protein sequence ID" value="EFC44315.1"/>
    <property type="molecule type" value="Genomic_DNA"/>
</dbReference>
<dbReference type="KEGG" id="ngr:NAEGRDRAFT_79874"/>
<dbReference type="InParanoid" id="D2VGA5"/>
<accession>D2VGA5</accession>
<dbReference type="OMA" id="ANTYEKR"/>
<dbReference type="AlphaFoldDB" id="D2VGA5"/>
<feature type="compositionally biased region" description="Basic and acidic residues" evidence="1">
    <location>
        <begin position="1"/>
        <end position="10"/>
    </location>
</feature>
<feature type="region of interest" description="Disordered" evidence="1">
    <location>
        <begin position="1"/>
        <end position="37"/>
    </location>
</feature>
<dbReference type="RefSeq" id="XP_002677059.1">
    <property type="nucleotide sequence ID" value="XM_002677013.1"/>
</dbReference>
<name>D2VGA5_NAEGR</name>
<protein>
    <submittedName>
        <fullName evidence="2">Predicted protein</fullName>
    </submittedName>
</protein>
<feature type="region of interest" description="Disordered" evidence="1">
    <location>
        <begin position="83"/>
        <end position="125"/>
    </location>
</feature>
<dbReference type="VEuPathDB" id="AmoebaDB:NAEGRDRAFT_79874"/>
<organism evidence="3">
    <name type="scientific">Naegleria gruberi</name>
    <name type="common">Amoeba</name>
    <dbReference type="NCBI Taxonomy" id="5762"/>
    <lineage>
        <taxon>Eukaryota</taxon>
        <taxon>Discoba</taxon>
        <taxon>Heterolobosea</taxon>
        <taxon>Tetramitia</taxon>
        <taxon>Eutetramitia</taxon>
        <taxon>Vahlkampfiidae</taxon>
        <taxon>Naegleria</taxon>
    </lineage>
</organism>
<feature type="compositionally biased region" description="Basic and acidic residues" evidence="1">
    <location>
        <begin position="16"/>
        <end position="37"/>
    </location>
</feature>
<dbReference type="GeneID" id="8856782"/>
<feature type="compositionally biased region" description="Basic residues" evidence="1">
    <location>
        <begin position="90"/>
        <end position="104"/>
    </location>
</feature>
<evidence type="ECO:0000313" key="2">
    <source>
        <dbReference type="EMBL" id="EFC44315.1"/>
    </source>
</evidence>
<gene>
    <name evidence="2" type="ORF">NAEGRDRAFT_79874</name>
</gene>
<keyword evidence="3" id="KW-1185">Reference proteome</keyword>
<reference evidence="2 3" key="1">
    <citation type="journal article" date="2010" name="Cell">
        <title>The genome of Naegleria gruberi illuminates early eukaryotic versatility.</title>
        <authorList>
            <person name="Fritz-Laylin L.K."/>
            <person name="Prochnik S.E."/>
            <person name="Ginger M.L."/>
            <person name="Dacks J.B."/>
            <person name="Carpenter M.L."/>
            <person name="Field M.C."/>
            <person name="Kuo A."/>
            <person name="Paredez A."/>
            <person name="Chapman J."/>
            <person name="Pham J."/>
            <person name="Shu S."/>
            <person name="Neupane R."/>
            <person name="Cipriano M."/>
            <person name="Mancuso J."/>
            <person name="Tu H."/>
            <person name="Salamov A."/>
            <person name="Lindquist E."/>
            <person name="Shapiro H."/>
            <person name="Lucas S."/>
            <person name="Grigoriev I.V."/>
            <person name="Cande W.Z."/>
            <person name="Fulton C."/>
            <person name="Rokhsar D.S."/>
            <person name="Dawson S.C."/>
        </authorList>
    </citation>
    <scope>NUCLEOTIDE SEQUENCE [LARGE SCALE GENOMIC DNA]</scope>
    <source>
        <strain evidence="2 3">NEG-M</strain>
    </source>
</reference>
<evidence type="ECO:0000313" key="3">
    <source>
        <dbReference type="Proteomes" id="UP000006671"/>
    </source>
</evidence>
<sequence>MPAAKKDTKKTAAKGEVNEDHWTKRRSTEVDKTKRSAVEGSKIDAANIIATPRKRKNIDYKTVAQSGDVKTVKRATANTYEKRAAAKKIEKPKKTKKTTTTKKTKKDEKKEEKKDEEKKEEEKKE</sequence>